<evidence type="ECO:0000256" key="11">
    <source>
        <dbReference type="RuleBase" id="RU368036"/>
    </source>
</evidence>
<comment type="caution">
    <text evidence="14">The sequence shown here is derived from an EMBL/GenBank/DDBJ whole genome shotgun (WGS) entry which is preliminary data.</text>
</comment>
<comment type="catalytic activity">
    <reaction evidence="8 11">
        <text>an N-terminal (5-L-glutamyl)-[peptide] + an alpha-amino acid = 5-L-glutamyl amino acid + an N-terminal L-alpha-aminoacyl-[peptide]</text>
        <dbReference type="Rhea" id="RHEA:23904"/>
        <dbReference type="Rhea" id="RHEA-COMP:9780"/>
        <dbReference type="Rhea" id="RHEA-COMP:9795"/>
        <dbReference type="ChEBI" id="CHEBI:77644"/>
        <dbReference type="ChEBI" id="CHEBI:78597"/>
        <dbReference type="ChEBI" id="CHEBI:78599"/>
        <dbReference type="ChEBI" id="CHEBI:78608"/>
        <dbReference type="EC" id="2.3.2.2"/>
    </reaction>
</comment>
<dbReference type="Gene3D" id="1.10.246.130">
    <property type="match status" value="1"/>
</dbReference>
<comment type="pathway">
    <text evidence="11">Sulfur metabolism; glutathione metabolism.</text>
</comment>
<dbReference type="AlphaFoldDB" id="A0A9W4L1E9"/>
<feature type="signal peptide" evidence="13">
    <location>
        <begin position="1"/>
        <end position="23"/>
    </location>
</feature>
<gene>
    <name evidence="14" type="primary">ggt_1</name>
    <name evidence="14" type="ORF">SRABI133_02899</name>
</gene>
<sequence length="691" mass="75948">MKFLKSFILVTFSFFCMITPAFASVPGVDGSMGKGFTNGIVSVSHPLAAEAGIEILKQGGNAVDAAAAIQLSLNVVEPMMSGIGGGGFIMIYNKKENKITMIENREMAPQNVTPELFLDEKGKPIPFSKRHTSGKAVAVPGTLMGVETSLEKYGTLKLSQVVGPAIKQAEQGVKVNWATAQYIDENVTKLKNNQAAAKVFVPDGKPLEEGDTLVQPDLAKTLKLIKKQGSKAFYQGEIGEALTKEVQKREGTMTTEDLENYEVKEREPIKSEYRGFEVVGAASPSSGSLTVLQILELMEGFDVQKMGANTPEYLHYLTEAMHLAFADRAAYMADEDFYDVPSEGLLDEDYIKERRKLINPNRSTADVKAGDPWKYEGKEPTAMKMVKEEKTPIGQTTHFSVMDKWGNMVAYTTTIEQVFGSGIMVPDYGFMLNNEMTDFDATPGGVNQVEPGKRPRSSMSPTFVLKDGNPFMAIGSPGGATIIASVSETIMNVLDHQMSIQDAIYAPRIYSAGYPTVRWEPGIEQNTRLELMAKGHVYEEKPQHIGNVQAVIYDYEKGKMYGGADNTREGTVQGVYNVSHKSKKPKEIKEEKKGPFTLKVNGAVYPYTAEQMKLIDEKPYIQSDKLLLGLGAIGTGDLETFKPDKKSYLPVLRVAKSLGYKAKWNEKDKEALLEKDPADIEDPDDDGSVTN</sequence>
<feature type="chain" id="PRO_5040744061" description="Glutathione hydrolase proenzyme" evidence="13">
    <location>
        <begin position="24"/>
        <end position="691"/>
    </location>
</feature>
<feature type="region of interest" description="Disordered" evidence="12">
    <location>
        <begin position="671"/>
        <end position="691"/>
    </location>
</feature>
<comment type="similarity">
    <text evidence="3 11">Belongs to the gamma-glutamyltransferase family.</text>
</comment>
<dbReference type="NCBIfam" id="TIGR00066">
    <property type="entry name" value="g_glut_trans"/>
    <property type="match status" value="1"/>
</dbReference>
<dbReference type="PROSITE" id="PS00462">
    <property type="entry name" value="G_GLU_TRANSPEPTIDASE"/>
    <property type="match status" value="1"/>
</dbReference>
<comment type="subunit">
    <text evidence="11">This enzyme consists of two polypeptide chains, which are synthesized in precursor form from a single polypeptide.</text>
</comment>
<feature type="binding site" evidence="10">
    <location>
        <position position="438"/>
    </location>
    <ligand>
        <name>L-glutamate</name>
        <dbReference type="ChEBI" id="CHEBI:29985"/>
    </ligand>
</feature>
<comment type="PTM">
    <text evidence="11">Cleaved by autocatalysis into a large and a small subunit.</text>
</comment>
<feature type="binding site" evidence="10">
    <location>
        <position position="479"/>
    </location>
    <ligand>
        <name>L-glutamate</name>
        <dbReference type="ChEBI" id="CHEBI:29985"/>
    </ligand>
</feature>
<evidence type="ECO:0000256" key="1">
    <source>
        <dbReference type="ARBA" id="ARBA00001049"/>
    </source>
</evidence>
<dbReference type="PRINTS" id="PR01210">
    <property type="entry name" value="GGTRANSPTASE"/>
</dbReference>
<dbReference type="PANTHER" id="PTHR43199">
    <property type="entry name" value="GLUTATHIONE HYDROLASE"/>
    <property type="match status" value="1"/>
</dbReference>
<dbReference type="InterPro" id="IPR055262">
    <property type="entry name" value="GGT_CS"/>
</dbReference>
<keyword evidence="4 11" id="KW-0808">Transferase</keyword>
<dbReference type="InterPro" id="IPR051792">
    <property type="entry name" value="GGT_bact"/>
</dbReference>
<name>A0A9W4L1E9_9BACI</name>
<evidence type="ECO:0000256" key="2">
    <source>
        <dbReference type="ARBA" id="ARBA00001089"/>
    </source>
</evidence>
<protein>
    <recommendedName>
        <fullName evidence="11">Glutathione hydrolase proenzyme</fullName>
        <ecNumber evidence="11">2.3.2.2</ecNumber>
        <ecNumber evidence="11">3.4.19.13</ecNumber>
    </recommendedName>
    <component>
        <recommendedName>
            <fullName evidence="11">Glutathione hydrolase large chain</fullName>
        </recommendedName>
    </component>
    <component>
        <recommendedName>
            <fullName evidence="11">Glutathione hydrolase small chain</fullName>
        </recommendedName>
    </component>
</protein>
<feature type="compositionally biased region" description="Acidic residues" evidence="12">
    <location>
        <begin position="679"/>
        <end position="691"/>
    </location>
</feature>
<keyword evidence="13" id="KW-0732">Signal</keyword>
<keyword evidence="11" id="KW-0317">Glutathione biosynthesis</keyword>
<keyword evidence="5 11" id="KW-0378">Hydrolase</keyword>
<dbReference type="Proteomes" id="UP000789326">
    <property type="component" value="Unassembled WGS sequence"/>
</dbReference>
<dbReference type="RefSeq" id="WP_230302484.1">
    <property type="nucleotide sequence ID" value="NZ_CAKKMG010000040.1"/>
</dbReference>
<dbReference type="GO" id="GO:0006750">
    <property type="term" value="P:glutathione biosynthetic process"/>
    <property type="evidence" value="ECO:0007669"/>
    <property type="project" value="UniProtKB-KW"/>
</dbReference>
<evidence type="ECO:0000256" key="6">
    <source>
        <dbReference type="ARBA" id="ARBA00023145"/>
    </source>
</evidence>
<comment type="catalytic activity">
    <reaction evidence="1 11">
        <text>an S-substituted glutathione + H2O = an S-substituted L-cysteinylglycine + L-glutamate</text>
        <dbReference type="Rhea" id="RHEA:59468"/>
        <dbReference type="ChEBI" id="CHEBI:15377"/>
        <dbReference type="ChEBI" id="CHEBI:29985"/>
        <dbReference type="ChEBI" id="CHEBI:90779"/>
        <dbReference type="ChEBI" id="CHEBI:143103"/>
        <dbReference type="EC" id="3.4.19.13"/>
    </reaction>
</comment>
<evidence type="ECO:0000313" key="14">
    <source>
        <dbReference type="EMBL" id="CAH0241657.1"/>
    </source>
</evidence>
<dbReference type="EC" id="3.4.19.13" evidence="11"/>
<feature type="binding site" evidence="10">
    <location>
        <begin position="457"/>
        <end position="458"/>
    </location>
    <ligand>
        <name>L-glutamate</name>
        <dbReference type="ChEBI" id="CHEBI:29985"/>
    </ligand>
</feature>
<organism evidence="14 15">
    <name type="scientific">Peribacillus simplex</name>
    <dbReference type="NCBI Taxonomy" id="1478"/>
    <lineage>
        <taxon>Bacteria</taxon>
        <taxon>Bacillati</taxon>
        <taxon>Bacillota</taxon>
        <taxon>Bacilli</taxon>
        <taxon>Bacillales</taxon>
        <taxon>Bacillaceae</taxon>
        <taxon>Peribacillus</taxon>
    </lineage>
</organism>
<dbReference type="Pfam" id="PF01019">
    <property type="entry name" value="G_glu_transpept"/>
    <property type="match status" value="1"/>
</dbReference>
<evidence type="ECO:0000256" key="8">
    <source>
        <dbReference type="ARBA" id="ARBA00047417"/>
    </source>
</evidence>
<dbReference type="InterPro" id="IPR029055">
    <property type="entry name" value="Ntn_hydrolases_N"/>
</dbReference>
<feature type="binding site" evidence="10">
    <location>
        <position position="105"/>
    </location>
    <ligand>
        <name>L-glutamate</name>
        <dbReference type="ChEBI" id="CHEBI:29985"/>
    </ligand>
</feature>
<dbReference type="Gene3D" id="3.60.20.40">
    <property type="match status" value="1"/>
</dbReference>
<dbReference type="SUPFAM" id="SSF56235">
    <property type="entry name" value="N-terminal nucleophile aminohydrolases (Ntn hydrolases)"/>
    <property type="match status" value="1"/>
</dbReference>
<evidence type="ECO:0000256" key="4">
    <source>
        <dbReference type="ARBA" id="ARBA00022679"/>
    </source>
</evidence>
<accession>A0A9W4L1E9</accession>
<dbReference type="GO" id="GO:0103068">
    <property type="term" value="F:leukotriene C4 gamma-glutamyl transferase activity"/>
    <property type="evidence" value="ECO:0007669"/>
    <property type="project" value="UniProtKB-EC"/>
</dbReference>
<comment type="catalytic activity">
    <reaction evidence="2 11">
        <text>glutathione + H2O = L-cysteinylglycine + L-glutamate</text>
        <dbReference type="Rhea" id="RHEA:28807"/>
        <dbReference type="ChEBI" id="CHEBI:15377"/>
        <dbReference type="ChEBI" id="CHEBI:29985"/>
        <dbReference type="ChEBI" id="CHEBI:57925"/>
        <dbReference type="ChEBI" id="CHEBI:61694"/>
        <dbReference type="EC" id="3.4.19.13"/>
    </reaction>
</comment>
<dbReference type="GO" id="GO:0036374">
    <property type="term" value="F:glutathione hydrolase activity"/>
    <property type="evidence" value="ECO:0007669"/>
    <property type="project" value="UniProtKB-UniRule"/>
</dbReference>
<evidence type="ECO:0000256" key="10">
    <source>
        <dbReference type="PIRSR" id="PIRSR600101-2"/>
    </source>
</evidence>
<dbReference type="InterPro" id="IPR000101">
    <property type="entry name" value="GGT_peptidase"/>
</dbReference>
<evidence type="ECO:0000256" key="13">
    <source>
        <dbReference type="SAM" id="SignalP"/>
    </source>
</evidence>
<evidence type="ECO:0000256" key="3">
    <source>
        <dbReference type="ARBA" id="ARBA00009381"/>
    </source>
</evidence>
<feature type="active site" description="Nucleophile" evidence="9">
    <location>
        <position position="396"/>
    </location>
</feature>
<keyword evidence="6 11" id="KW-0865">Zymogen</keyword>
<evidence type="ECO:0000256" key="7">
    <source>
        <dbReference type="ARBA" id="ARBA00023315"/>
    </source>
</evidence>
<evidence type="ECO:0000256" key="12">
    <source>
        <dbReference type="SAM" id="MobiDB-lite"/>
    </source>
</evidence>
<dbReference type="EC" id="2.3.2.2" evidence="11"/>
<dbReference type="EMBL" id="CAKKMG010000040">
    <property type="protein sequence ID" value="CAH0241657.1"/>
    <property type="molecule type" value="Genomic_DNA"/>
</dbReference>
<keyword evidence="7 11" id="KW-0012">Acyltransferase</keyword>
<evidence type="ECO:0000256" key="9">
    <source>
        <dbReference type="PIRSR" id="PIRSR600101-1"/>
    </source>
</evidence>
<evidence type="ECO:0000256" key="5">
    <source>
        <dbReference type="ARBA" id="ARBA00022801"/>
    </source>
</evidence>
<dbReference type="InterPro" id="IPR043137">
    <property type="entry name" value="GGT_ssub_C"/>
</dbReference>
<evidence type="ECO:0000313" key="15">
    <source>
        <dbReference type="Proteomes" id="UP000789326"/>
    </source>
</evidence>
<dbReference type="GO" id="GO:0006751">
    <property type="term" value="P:glutathione catabolic process"/>
    <property type="evidence" value="ECO:0007669"/>
    <property type="project" value="UniProtKB-UniRule"/>
</dbReference>
<dbReference type="InterPro" id="IPR043138">
    <property type="entry name" value="GGT_lsub"/>
</dbReference>
<dbReference type="PANTHER" id="PTHR43199:SF1">
    <property type="entry name" value="GLUTATHIONE HYDROLASE PROENZYME"/>
    <property type="match status" value="1"/>
</dbReference>
<reference evidence="14" key="1">
    <citation type="submission" date="2021-11" db="EMBL/GenBank/DDBJ databases">
        <authorList>
            <person name="Bulgarelli D."/>
        </authorList>
    </citation>
    <scope>NUCLEOTIDE SEQUENCE</scope>
    <source>
        <strain evidence="14">Bi133</strain>
    </source>
</reference>
<proteinExistence type="inferred from homology"/>